<keyword evidence="3" id="KW-0648">Protein biosynthesis</keyword>
<keyword evidence="6" id="KW-1185">Reference proteome</keyword>
<dbReference type="GO" id="GO:0016281">
    <property type="term" value="C:eukaryotic translation initiation factor 4F complex"/>
    <property type="evidence" value="ECO:0007669"/>
    <property type="project" value="TreeGrafter"/>
</dbReference>
<sequence length="267" mass="30165">MPIGAIKASSYHSRLAEHQVKLLLEALTTKPDGFNEISDRVVAWANTSERERDGRTMIAVIRAIVTTLSTGDTTRSEVYGRLCRKLMDGVSLGVRDDELVDTDGKPVSGPQLFRKYLLNRCQEIFEKFLESMAEGDVTPRESEVVQPSTNKQAISLSVLCSFMGELFKQGMLAERVMHECLKALLGNMEGPGEEQLEGLCSFLNSIGARLDIPAARAHMDIYFQRVETFSTNPQVELRMRGKLKEIIQLRERKWDGKQMARLRLSRR</sequence>
<dbReference type="PANTHER" id="PTHR23253:SF9">
    <property type="entry name" value="EUKARYOTIC TRANSLATION INITIATION FACTOR 4 GAMMA 2"/>
    <property type="match status" value="1"/>
</dbReference>
<reference evidence="5 6" key="1">
    <citation type="submission" date="2020-07" db="EMBL/GenBank/DDBJ databases">
        <title>Comparative genomics of pyrophilous fungi reveals a link between fire events and developmental genes.</title>
        <authorList>
            <consortium name="DOE Joint Genome Institute"/>
            <person name="Steindorff A.S."/>
            <person name="Carver A."/>
            <person name="Calhoun S."/>
            <person name="Stillman K."/>
            <person name="Liu H."/>
            <person name="Lipzen A."/>
            <person name="Pangilinan J."/>
            <person name="Labutti K."/>
            <person name="Bruns T.D."/>
            <person name="Grigoriev I.V."/>
        </authorList>
    </citation>
    <scope>NUCLEOTIDE SEQUENCE [LARGE SCALE GENOMIC DNA]</scope>
    <source>
        <strain evidence="5 6">CBS 144469</strain>
    </source>
</reference>
<dbReference type="PANTHER" id="PTHR23253">
    <property type="entry name" value="EUKARYOTIC TRANSLATION INITIATION FACTOR 4 GAMMA"/>
    <property type="match status" value="1"/>
</dbReference>
<evidence type="ECO:0000256" key="2">
    <source>
        <dbReference type="ARBA" id="ARBA00022540"/>
    </source>
</evidence>
<keyword evidence="2" id="KW-0396">Initiation factor</keyword>
<dbReference type="InterPro" id="IPR016024">
    <property type="entry name" value="ARM-type_fold"/>
</dbReference>
<dbReference type="SUPFAM" id="SSF48371">
    <property type="entry name" value="ARM repeat"/>
    <property type="match status" value="1"/>
</dbReference>
<dbReference type="GO" id="GO:0003743">
    <property type="term" value="F:translation initiation factor activity"/>
    <property type="evidence" value="ECO:0007669"/>
    <property type="project" value="UniProtKB-KW"/>
</dbReference>
<evidence type="ECO:0000313" key="5">
    <source>
        <dbReference type="EMBL" id="KAF6761505.1"/>
    </source>
</evidence>
<comment type="similarity">
    <text evidence="1">Belongs to the eukaryotic initiation factor 4G family.</text>
</comment>
<dbReference type="GO" id="GO:0003729">
    <property type="term" value="F:mRNA binding"/>
    <property type="evidence" value="ECO:0007669"/>
    <property type="project" value="TreeGrafter"/>
</dbReference>
<accession>A0A8H6I9N5</accession>
<organism evidence="5 6">
    <name type="scientific">Ephemerocybe angulata</name>
    <dbReference type="NCBI Taxonomy" id="980116"/>
    <lineage>
        <taxon>Eukaryota</taxon>
        <taxon>Fungi</taxon>
        <taxon>Dikarya</taxon>
        <taxon>Basidiomycota</taxon>
        <taxon>Agaricomycotina</taxon>
        <taxon>Agaricomycetes</taxon>
        <taxon>Agaricomycetidae</taxon>
        <taxon>Agaricales</taxon>
        <taxon>Agaricineae</taxon>
        <taxon>Psathyrellaceae</taxon>
        <taxon>Ephemerocybe</taxon>
    </lineage>
</organism>
<dbReference type="InterPro" id="IPR003890">
    <property type="entry name" value="MIF4G-like_typ-3"/>
</dbReference>
<proteinExistence type="inferred from homology"/>
<dbReference type="EMBL" id="JACGCI010000009">
    <property type="protein sequence ID" value="KAF6761505.1"/>
    <property type="molecule type" value="Genomic_DNA"/>
</dbReference>
<feature type="domain" description="MIF4G" evidence="4">
    <location>
        <begin position="17"/>
        <end position="253"/>
    </location>
</feature>
<protein>
    <submittedName>
        <fullName evidence="5">Armadillo-type protein</fullName>
    </submittedName>
</protein>
<comment type="caution">
    <text evidence="5">The sequence shown here is derived from an EMBL/GenBank/DDBJ whole genome shotgun (WGS) entry which is preliminary data.</text>
</comment>
<dbReference type="Proteomes" id="UP000521943">
    <property type="component" value="Unassembled WGS sequence"/>
</dbReference>
<evidence type="ECO:0000256" key="1">
    <source>
        <dbReference type="ARBA" id="ARBA00005775"/>
    </source>
</evidence>
<dbReference type="Pfam" id="PF02854">
    <property type="entry name" value="MIF4G"/>
    <property type="match status" value="1"/>
</dbReference>
<evidence type="ECO:0000313" key="6">
    <source>
        <dbReference type="Proteomes" id="UP000521943"/>
    </source>
</evidence>
<dbReference type="AlphaFoldDB" id="A0A8H6I9N5"/>
<gene>
    <name evidence="5" type="ORF">DFP72DRAFT_987714</name>
</gene>
<evidence type="ECO:0000259" key="4">
    <source>
        <dbReference type="SMART" id="SM00543"/>
    </source>
</evidence>
<dbReference type="OrthoDB" id="514777at2759"/>
<dbReference type="Gene3D" id="1.25.40.180">
    <property type="match status" value="1"/>
</dbReference>
<dbReference type="SMART" id="SM00543">
    <property type="entry name" value="MIF4G"/>
    <property type="match status" value="1"/>
</dbReference>
<evidence type="ECO:0000256" key="3">
    <source>
        <dbReference type="ARBA" id="ARBA00022917"/>
    </source>
</evidence>
<name>A0A8H6I9N5_9AGAR</name>